<comment type="caution">
    <text evidence="4">The sequence shown here is derived from an EMBL/GenBank/DDBJ whole genome shotgun (WGS) entry which is preliminary data.</text>
</comment>
<feature type="compositionally biased region" description="Polar residues" evidence="2">
    <location>
        <begin position="60"/>
        <end position="74"/>
    </location>
</feature>
<feature type="region of interest" description="Disordered" evidence="2">
    <location>
        <begin position="192"/>
        <end position="234"/>
    </location>
</feature>
<sequence>MDDNTTTPGTNPINEPPYDSSISESVAPATQAYNAEQPSAHPDFRQYMNTAPYQQAVPDVSTSPPNQFAPTPNGTAAVHKSGLTKWVHAAYISAILILAALLVYSLVAGGNLRTQLAEEQAQAQTEQADWKKRNNELAERYETLNSDYLALKDEMENGSSRMLIDVKNAYDAEDWNGTIEAANQLHEKYNGDAKDQEGQQLKKKAQQKIDEAKAEEEKKKQEEEQRKREEEARGYDTGITYDQLARTPDDFLGKKVKFTGRVVQVVRGDETTDIRLAVDGNYDTILYGTFSNDLTKSRILEDDTITISGTSLGEYSYKAVLGNTISVPLVAVAKIDQ</sequence>
<evidence type="ECO:0000256" key="3">
    <source>
        <dbReference type="SAM" id="Phobius"/>
    </source>
</evidence>
<keyword evidence="1" id="KW-0175">Coiled coil</keyword>
<feature type="region of interest" description="Disordered" evidence="2">
    <location>
        <begin position="56"/>
        <end position="75"/>
    </location>
</feature>
<dbReference type="RefSeq" id="WP_206431353.1">
    <property type="nucleotide sequence ID" value="NZ_QXGI01000003.1"/>
</dbReference>
<gene>
    <name evidence="4" type="ORF">D2E22_0851</name>
</gene>
<evidence type="ECO:0000313" key="4">
    <source>
        <dbReference type="EMBL" id="RSX48713.1"/>
    </source>
</evidence>
<feature type="compositionally biased region" description="Polar residues" evidence="2">
    <location>
        <begin position="1"/>
        <end position="13"/>
    </location>
</feature>
<protein>
    <recommendedName>
        <fullName evidence="6">TcdC</fullName>
    </recommendedName>
</protein>
<keyword evidence="3" id="KW-1133">Transmembrane helix</keyword>
<feature type="coiled-coil region" evidence="1">
    <location>
        <begin position="120"/>
        <end position="154"/>
    </location>
</feature>
<evidence type="ECO:0000256" key="2">
    <source>
        <dbReference type="SAM" id="MobiDB-lite"/>
    </source>
</evidence>
<feature type="transmembrane region" description="Helical" evidence="3">
    <location>
        <begin position="89"/>
        <end position="107"/>
    </location>
</feature>
<keyword evidence="3" id="KW-0472">Membrane</keyword>
<accession>A0A430F702</accession>
<dbReference type="EMBL" id="QXGI01000003">
    <property type="protein sequence ID" value="RSX48713.1"/>
    <property type="molecule type" value="Genomic_DNA"/>
</dbReference>
<reference evidence="4 5" key="1">
    <citation type="submission" date="2018-09" db="EMBL/GenBank/DDBJ databases">
        <title>Characterization of the phylogenetic diversity of five novel species belonging to the genus Bifidobacterium.</title>
        <authorList>
            <person name="Lugli G.A."/>
            <person name="Duranti S."/>
            <person name="Milani C."/>
        </authorList>
    </citation>
    <scope>NUCLEOTIDE SEQUENCE [LARGE SCALE GENOMIC DNA]</scope>
    <source>
        <strain evidence="4 5">2020B</strain>
    </source>
</reference>
<organism evidence="4 5">
    <name type="scientific">Bifidobacterium castoris</name>
    <dbReference type="NCBI Taxonomy" id="2306972"/>
    <lineage>
        <taxon>Bacteria</taxon>
        <taxon>Bacillati</taxon>
        <taxon>Actinomycetota</taxon>
        <taxon>Actinomycetes</taxon>
        <taxon>Bifidobacteriales</taxon>
        <taxon>Bifidobacteriaceae</taxon>
        <taxon>Bifidobacterium</taxon>
    </lineage>
</organism>
<keyword evidence="3" id="KW-0812">Transmembrane</keyword>
<dbReference type="Proteomes" id="UP000288052">
    <property type="component" value="Unassembled WGS sequence"/>
</dbReference>
<feature type="region of interest" description="Disordered" evidence="2">
    <location>
        <begin position="1"/>
        <end position="43"/>
    </location>
</feature>
<evidence type="ECO:0008006" key="6">
    <source>
        <dbReference type="Google" id="ProtNLM"/>
    </source>
</evidence>
<dbReference type="AlphaFoldDB" id="A0A430F702"/>
<evidence type="ECO:0000256" key="1">
    <source>
        <dbReference type="SAM" id="Coils"/>
    </source>
</evidence>
<keyword evidence="5" id="KW-1185">Reference proteome</keyword>
<feature type="compositionally biased region" description="Basic and acidic residues" evidence="2">
    <location>
        <begin position="207"/>
        <end position="234"/>
    </location>
</feature>
<proteinExistence type="predicted"/>
<evidence type="ECO:0000313" key="5">
    <source>
        <dbReference type="Proteomes" id="UP000288052"/>
    </source>
</evidence>
<name>A0A430F702_9BIFI</name>